<dbReference type="EMBL" id="CAJVPW010046853">
    <property type="protein sequence ID" value="CAG8758367.1"/>
    <property type="molecule type" value="Genomic_DNA"/>
</dbReference>
<protein>
    <submittedName>
        <fullName evidence="1">4221_t:CDS:1</fullName>
    </submittedName>
</protein>
<gene>
    <name evidence="1" type="ORF">SPELUC_LOCUS14964</name>
</gene>
<name>A0ACA9QN20_9GLOM</name>
<accession>A0ACA9QN20</accession>
<feature type="non-terminal residue" evidence="1">
    <location>
        <position position="253"/>
    </location>
</feature>
<keyword evidence="2" id="KW-1185">Reference proteome</keyword>
<organism evidence="1 2">
    <name type="scientific">Cetraspora pellucida</name>
    <dbReference type="NCBI Taxonomy" id="1433469"/>
    <lineage>
        <taxon>Eukaryota</taxon>
        <taxon>Fungi</taxon>
        <taxon>Fungi incertae sedis</taxon>
        <taxon>Mucoromycota</taxon>
        <taxon>Glomeromycotina</taxon>
        <taxon>Glomeromycetes</taxon>
        <taxon>Diversisporales</taxon>
        <taxon>Gigasporaceae</taxon>
        <taxon>Cetraspora</taxon>
    </lineage>
</organism>
<comment type="caution">
    <text evidence="1">The sequence shown here is derived from an EMBL/GenBank/DDBJ whole genome shotgun (WGS) entry which is preliminary data.</text>
</comment>
<sequence>SDFATDIWTTAPVTGKNQGSNVTDKDLNGFQSRTSDIGRVIPQQEILSRVVSFWELFISSVGLFGYHIVTLAAHNIGGKRPYTVLFLDGCKSEFQQPNLDVCATSILTWCLIGGALIYFLLTSILASLLYKECHRNGYPGSFTALWNSPFFLVCYFFNEQRRIDLLTIPNRFMKFRKWTNWQLHRFALASYSLITTLLVVYYLTRKTVDNDDLIIQKEYKSDDKFYRVYNPYFLPYYGAIYFYCKTIISSWIE</sequence>
<dbReference type="Proteomes" id="UP000789366">
    <property type="component" value="Unassembled WGS sequence"/>
</dbReference>
<evidence type="ECO:0000313" key="1">
    <source>
        <dbReference type="EMBL" id="CAG8758367.1"/>
    </source>
</evidence>
<proteinExistence type="predicted"/>
<feature type="non-terminal residue" evidence="1">
    <location>
        <position position="1"/>
    </location>
</feature>
<evidence type="ECO:0000313" key="2">
    <source>
        <dbReference type="Proteomes" id="UP000789366"/>
    </source>
</evidence>
<reference evidence="1" key="1">
    <citation type="submission" date="2021-06" db="EMBL/GenBank/DDBJ databases">
        <authorList>
            <person name="Kallberg Y."/>
            <person name="Tangrot J."/>
            <person name="Rosling A."/>
        </authorList>
    </citation>
    <scope>NUCLEOTIDE SEQUENCE</scope>
    <source>
        <strain evidence="1">28 12/20/2015</strain>
    </source>
</reference>